<evidence type="ECO:0000313" key="4">
    <source>
        <dbReference type="Proteomes" id="UP001458880"/>
    </source>
</evidence>
<dbReference type="InterPro" id="IPR005135">
    <property type="entry name" value="Endo/exonuclease/phosphatase"/>
</dbReference>
<dbReference type="Gene3D" id="3.60.10.10">
    <property type="entry name" value="Endonuclease/exonuclease/phosphatase"/>
    <property type="match status" value="1"/>
</dbReference>
<keyword evidence="3" id="KW-0695">RNA-directed DNA polymerase</keyword>
<accession>A0AAW1KJE9</accession>
<dbReference type="InterPro" id="IPR043502">
    <property type="entry name" value="DNA/RNA_pol_sf"/>
</dbReference>
<keyword evidence="3" id="KW-0808">Transferase</keyword>
<name>A0AAW1KJE9_POPJA</name>
<dbReference type="SUPFAM" id="SSF56672">
    <property type="entry name" value="DNA/RNA polymerases"/>
    <property type="match status" value="2"/>
</dbReference>
<keyword evidence="4" id="KW-1185">Reference proteome</keyword>
<sequence>MDISNITNKPKGAKPKLPLRKGSETKEKEKKDEINGQRARLVMAEIRKVMDDEDIDVLLLQEPYNFKGEVRGFADLRVVSTGGDLCMVAIVVRNTDVTVTRLSTLMNSHVACTVIDWWGGSLCVVSEYCQFGHDIQSYLGYLDILMGKLEGKHIILGMDANAKSTVWFSGYTDHRGSLLEELAQQHRLLCVNTPGNPFTFSTVNGESNVDVTFVTSSCYNIIADWDVHDTWTTSDHRAIRFDIRKANWEKFDSLLRRELNYRGKRRLQDIPIEQSVQELQDSMIKACKSSMRIKRKSARCVPWWNTDLTIAKRNYMEARKEYQTSRRLRLEEEEVDGIRRRMRRLASLYKSAISKQKLDSWKNHVITEGNKNPWKSVYNLLSEKVRPNNILNSVLADNVETLSWADTVGAILDRLLPAVDDGELTAEQQQLVTENLEYSDERIEPPVSLDELDRAVGKMKLGKAPGYDLIEPEVVKRLWALKAQILLTVMNRCLAEGKFPNIWKMGEIRLLAKNSTKPANDPKAYRPVMLLPVMGKVFERLLMERVSAHYEANSMSVANQFGFKPGRSTVDAVVRLQQLTAAATEKYLLGIFIDIAGAFDSLWWRSIMRRLRQSNIPKNLYKVLQRYFANRTVVIKSRYDSVSKAITKGCPQGSVLGPGLWNLVFDEVVGEVIEGIERIAYADDLAILVMGNSRLQLESRAVSVLDSVKKWMTKNRMAISVSKTMMTMLKVKYLGVVLDDKNSFIPHMEYVSEKIRNIFAKLMRVTRKDWGLKPSALNLLYEGVFVSMATYGAPVWAAKLHTPAVIRRLTSAQRFVLLGATRACRTVSNDALQLLAGKLPIDLTAAERALLYWSKLGERRTISEITNVPIADGNIKRVFKKSPYETKAGTNKVFKKSPYETKAGNQSGEVRPPRPRPPPSYAVHRPSGREAHHHAVRLHHRGDHVHRPSGREAHHHAATRISSALVDYVKSTLLRAHINISVGNSTSRRIYFRRGVKQGDPLSPSLFNAVLDGLITKLNHDQPGGTIAPDTRIAAVAFADDLLLLEDHEVDVPGALGTTCRFFRHRGMEINPSKSLSICATTVAGKSVVPYAPPPSQVMVIESGKDTAETPSEAPHAQSLRGPQAIPWFTNPSTTGGVLVECDRLIRRTAERILHLSAHTGSQFLHAPIRDGGLGLPQLRYVIPPILKGRISPLVDYDEVTRRMTSIPDPATSFRRTCTWAERGHPDAYWREQMATQPFSAGLQDVSEDAASRAWLHHLPRGWIGRDFSKAVHLRTANLATKGLPTIQADQRRCRNGCNRIEPLSHVLQGCPVTHYKRIGRHNEIVNKIATHARRKDFTVEKEPRIYHPHKQLFIPDLDIHLPDNRILIADVQVCWEGPRPLAESWTRKKLIYDHPR</sequence>
<dbReference type="InterPro" id="IPR036691">
    <property type="entry name" value="Endo/exonu/phosph_ase_sf"/>
</dbReference>
<dbReference type="EMBL" id="JASPKY010000222">
    <property type="protein sequence ID" value="KAK9719143.1"/>
    <property type="molecule type" value="Genomic_DNA"/>
</dbReference>
<organism evidence="3 4">
    <name type="scientific">Popillia japonica</name>
    <name type="common">Japanese beetle</name>
    <dbReference type="NCBI Taxonomy" id="7064"/>
    <lineage>
        <taxon>Eukaryota</taxon>
        <taxon>Metazoa</taxon>
        <taxon>Ecdysozoa</taxon>
        <taxon>Arthropoda</taxon>
        <taxon>Hexapoda</taxon>
        <taxon>Insecta</taxon>
        <taxon>Pterygota</taxon>
        <taxon>Neoptera</taxon>
        <taxon>Endopterygota</taxon>
        <taxon>Coleoptera</taxon>
        <taxon>Polyphaga</taxon>
        <taxon>Scarabaeiformia</taxon>
        <taxon>Scarabaeidae</taxon>
        <taxon>Rutelinae</taxon>
        <taxon>Popillia</taxon>
    </lineage>
</organism>
<feature type="region of interest" description="Disordered" evidence="1">
    <location>
        <begin position="1107"/>
        <end position="1126"/>
    </location>
</feature>
<feature type="region of interest" description="Disordered" evidence="1">
    <location>
        <begin position="890"/>
        <end position="933"/>
    </location>
</feature>
<dbReference type="PROSITE" id="PS50878">
    <property type="entry name" value="RT_POL"/>
    <property type="match status" value="1"/>
</dbReference>
<dbReference type="GO" id="GO:0003964">
    <property type="term" value="F:RNA-directed DNA polymerase activity"/>
    <property type="evidence" value="ECO:0007669"/>
    <property type="project" value="UniProtKB-KW"/>
</dbReference>
<evidence type="ECO:0000313" key="3">
    <source>
        <dbReference type="EMBL" id="KAK9719143.1"/>
    </source>
</evidence>
<keyword evidence="3" id="KW-0548">Nucleotidyltransferase</keyword>
<proteinExistence type="predicted"/>
<evidence type="ECO:0000256" key="1">
    <source>
        <dbReference type="SAM" id="MobiDB-lite"/>
    </source>
</evidence>
<comment type="caution">
    <text evidence="3">The sequence shown here is derived from an EMBL/GenBank/DDBJ whole genome shotgun (WGS) entry which is preliminary data.</text>
</comment>
<feature type="region of interest" description="Disordered" evidence="1">
    <location>
        <begin position="1"/>
        <end position="33"/>
    </location>
</feature>
<dbReference type="CDD" id="cd01650">
    <property type="entry name" value="RT_nLTR_like"/>
    <property type="match status" value="1"/>
</dbReference>
<feature type="compositionally biased region" description="Basic and acidic residues" evidence="1">
    <location>
        <begin position="21"/>
        <end position="33"/>
    </location>
</feature>
<dbReference type="InterPro" id="IPR000477">
    <property type="entry name" value="RT_dom"/>
</dbReference>
<dbReference type="SUPFAM" id="SSF56219">
    <property type="entry name" value="DNase I-like"/>
    <property type="match status" value="1"/>
</dbReference>
<feature type="domain" description="Reverse transcriptase" evidence="2">
    <location>
        <begin position="492"/>
        <end position="738"/>
    </location>
</feature>
<gene>
    <name evidence="3" type="ORF">QE152_g22792</name>
</gene>
<reference evidence="3 4" key="1">
    <citation type="journal article" date="2024" name="BMC Genomics">
        <title>De novo assembly and annotation of Popillia japonica's genome with initial clues to its potential as an invasive pest.</title>
        <authorList>
            <person name="Cucini C."/>
            <person name="Boschi S."/>
            <person name="Funari R."/>
            <person name="Cardaioli E."/>
            <person name="Iannotti N."/>
            <person name="Marturano G."/>
            <person name="Paoli F."/>
            <person name="Bruttini M."/>
            <person name="Carapelli A."/>
            <person name="Frati F."/>
            <person name="Nardi F."/>
        </authorList>
    </citation>
    <scope>NUCLEOTIDE SEQUENCE [LARGE SCALE GENOMIC DNA]</scope>
    <source>
        <strain evidence="3">DMR45628</strain>
    </source>
</reference>
<protein>
    <submittedName>
        <fullName evidence="3">Reverse transcriptase (RNA-dependent DNA polymerase)</fullName>
    </submittedName>
</protein>
<dbReference type="PANTHER" id="PTHR19446">
    <property type="entry name" value="REVERSE TRANSCRIPTASES"/>
    <property type="match status" value="1"/>
</dbReference>
<dbReference type="Proteomes" id="UP001458880">
    <property type="component" value="Unassembled WGS sequence"/>
</dbReference>
<dbReference type="Pfam" id="PF14529">
    <property type="entry name" value="Exo_endo_phos_2"/>
    <property type="match status" value="1"/>
</dbReference>
<evidence type="ECO:0000259" key="2">
    <source>
        <dbReference type="PROSITE" id="PS50878"/>
    </source>
</evidence>
<dbReference type="Pfam" id="PF00078">
    <property type="entry name" value="RVT_1"/>
    <property type="match status" value="2"/>
</dbReference>